<feature type="region of interest" description="Disordered" evidence="1">
    <location>
        <begin position="1"/>
        <end position="21"/>
    </location>
</feature>
<dbReference type="EMBL" id="JBHUDO010000001">
    <property type="protein sequence ID" value="MFD1644428.1"/>
    <property type="molecule type" value="Genomic_DNA"/>
</dbReference>
<sequence>MNAPSRPSGSPTNDGDDPSGRTILTVGLLRRVDKRSVVLVLWLVLILAVLYGLVVGP</sequence>
<evidence type="ECO:0000256" key="2">
    <source>
        <dbReference type="SAM" id="Phobius"/>
    </source>
</evidence>
<evidence type="ECO:0000313" key="4">
    <source>
        <dbReference type="Proteomes" id="UP001597034"/>
    </source>
</evidence>
<evidence type="ECO:0000313" key="3">
    <source>
        <dbReference type="EMBL" id="MFD1644428.1"/>
    </source>
</evidence>
<dbReference type="Proteomes" id="UP001597034">
    <property type="component" value="Unassembled WGS sequence"/>
</dbReference>
<reference evidence="3 4" key="1">
    <citation type="journal article" date="2019" name="Int. J. Syst. Evol. Microbiol.">
        <title>The Global Catalogue of Microorganisms (GCM) 10K type strain sequencing project: providing services to taxonomists for standard genome sequencing and annotation.</title>
        <authorList>
            <consortium name="The Broad Institute Genomics Platform"/>
            <consortium name="The Broad Institute Genome Sequencing Center for Infectious Disease"/>
            <person name="Wu L."/>
            <person name="Ma J."/>
        </authorList>
    </citation>
    <scope>NUCLEOTIDE SEQUENCE [LARGE SCALE GENOMIC DNA]</scope>
    <source>
        <strain evidence="3 4">CGMCC 1.10390</strain>
    </source>
</reference>
<keyword evidence="2" id="KW-1133">Transmembrane helix</keyword>
<keyword evidence="2" id="KW-0472">Membrane</keyword>
<dbReference type="RefSeq" id="WP_256399698.1">
    <property type="nucleotide sequence ID" value="NZ_JANHJR010000002.1"/>
</dbReference>
<evidence type="ECO:0008006" key="5">
    <source>
        <dbReference type="Google" id="ProtNLM"/>
    </source>
</evidence>
<comment type="caution">
    <text evidence="3">The sequence shown here is derived from an EMBL/GenBank/DDBJ whole genome shotgun (WGS) entry which is preliminary data.</text>
</comment>
<gene>
    <name evidence="3" type="ORF">ACFSBL_01915</name>
</gene>
<evidence type="ECO:0000256" key="1">
    <source>
        <dbReference type="SAM" id="MobiDB-lite"/>
    </source>
</evidence>
<keyword evidence="2" id="KW-0812">Transmembrane</keyword>
<proteinExistence type="predicted"/>
<feature type="compositionally biased region" description="Polar residues" evidence="1">
    <location>
        <begin position="1"/>
        <end position="13"/>
    </location>
</feature>
<keyword evidence="4" id="KW-1185">Reference proteome</keyword>
<accession>A0ABD6DEB8</accession>
<dbReference type="AlphaFoldDB" id="A0ABD6DEB8"/>
<feature type="transmembrane region" description="Helical" evidence="2">
    <location>
        <begin position="37"/>
        <end position="54"/>
    </location>
</feature>
<protein>
    <recommendedName>
        <fullName evidence="5">ABC transporter permease</fullName>
    </recommendedName>
</protein>
<name>A0ABD6DEB8_9EURY</name>
<organism evidence="3 4">
    <name type="scientific">Haloarchaeobius litoreus</name>
    <dbReference type="NCBI Taxonomy" id="755306"/>
    <lineage>
        <taxon>Archaea</taxon>
        <taxon>Methanobacteriati</taxon>
        <taxon>Methanobacteriota</taxon>
        <taxon>Stenosarchaea group</taxon>
        <taxon>Halobacteria</taxon>
        <taxon>Halobacteriales</taxon>
        <taxon>Halorubellaceae</taxon>
        <taxon>Haloarchaeobius</taxon>
    </lineage>
</organism>